<evidence type="ECO:0000256" key="1">
    <source>
        <dbReference type="SAM" id="Phobius"/>
    </source>
</evidence>
<feature type="transmembrane region" description="Helical" evidence="1">
    <location>
        <begin position="435"/>
        <end position="453"/>
    </location>
</feature>
<feature type="transmembrane region" description="Helical" evidence="1">
    <location>
        <begin position="161"/>
        <end position="180"/>
    </location>
</feature>
<reference evidence="2 3" key="1">
    <citation type="journal article" date="2021" name="Int. J. Syst. Evol. Microbiol.">
        <title>Amazonocrinis nigriterrae gen. nov., sp. nov., Atlanticothrix silvestris gen. nov., sp. nov. and Dendronalium phyllosphericum gen. nov., sp. nov., nostocacean cyanobacteria from Brazilian environments.</title>
        <authorList>
            <person name="Alvarenga D.O."/>
            <person name="Andreote A.P.D."/>
            <person name="Branco L.H.Z."/>
            <person name="Delbaje E."/>
            <person name="Cruz R.B."/>
            <person name="Varani A.M."/>
            <person name="Fiore M.F."/>
        </authorList>
    </citation>
    <scope>NUCLEOTIDE SEQUENCE [LARGE SCALE GENOMIC DNA]</scope>
    <source>
        <strain evidence="2 3">CENA369</strain>
    </source>
</reference>
<name>A0A8J7LGV7_9NOST</name>
<dbReference type="RefSeq" id="WP_214434119.1">
    <property type="nucleotide sequence ID" value="NZ_CAWPUQ010000031.1"/>
</dbReference>
<dbReference type="AlphaFoldDB" id="A0A8J7LGV7"/>
<feature type="transmembrane region" description="Helical" evidence="1">
    <location>
        <begin position="119"/>
        <end position="141"/>
    </location>
</feature>
<keyword evidence="3" id="KW-1185">Reference proteome</keyword>
<protein>
    <submittedName>
        <fullName evidence="2">APC family permease</fullName>
    </submittedName>
</protein>
<feature type="transmembrane region" description="Helical" evidence="1">
    <location>
        <begin position="65"/>
        <end position="88"/>
    </location>
</feature>
<dbReference type="EMBL" id="JAECZA010000126">
    <property type="protein sequence ID" value="MBH8575329.1"/>
    <property type="molecule type" value="Genomic_DNA"/>
</dbReference>
<proteinExistence type="predicted"/>
<feature type="transmembrane region" description="Helical" evidence="1">
    <location>
        <begin position="339"/>
        <end position="360"/>
    </location>
</feature>
<keyword evidence="1" id="KW-0472">Membrane</keyword>
<keyword evidence="1" id="KW-1133">Transmembrane helix</keyword>
<evidence type="ECO:0000313" key="2">
    <source>
        <dbReference type="EMBL" id="MBH8575329.1"/>
    </source>
</evidence>
<feature type="transmembrane region" description="Helical" evidence="1">
    <location>
        <begin position="282"/>
        <end position="305"/>
    </location>
</feature>
<evidence type="ECO:0000313" key="3">
    <source>
        <dbReference type="Proteomes" id="UP000662314"/>
    </source>
</evidence>
<comment type="caution">
    <text evidence="2">The sequence shown here is derived from an EMBL/GenBank/DDBJ whole genome shotgun (WGS) entry which is preliminary data.</text>
</comment>
<keyword evidence="1" id="KW-0812">Transmembrane</keyword>
<gene>
    <name evidence="2" type="ORF">I8752_20390</name>
</gene>
<organism evidence="2 3">
    <name type="scientific">Dendronalium phyllosphericum CENA369</name>
    <dbReference type="NCBI Taxonomy" id="1725256"/>
    <lineage>
        <taxon>Bacteria</taxon>
        <taxon>Bacillati</taxon>
        <taxon>Cyanobacteriota</taxon>
        <taxon>Cyanophyceae</taxon>
        <taxon>Nostocales</taxon>
        <taxon>Nostocaceae</taxon>
        <taxon>Dendronalium</taxon>
        <taxon>Dendronalium phyllosphericum</taxon>
    </lineage>
</organism>
<feature type="transmembrane region" description="Helical" evidence="1">
    <location>
        <begin position="405"/>
        <end position="423"/>
    </location>
</feature>
<dbReference type="Proteomes" id="UP000662314">
    <property type="component" value="Unassembled WGS sequence"/>
</dbReference>
<dbReference type="Gene3D" id="1.20.1740.10">
    <property type="entry name" value="Amino acid/polyamine transporter I"/>
    <property type="match status" value="1"/>
</dbReference>
<feature type="transmembrane region" description="Helical" evidence="1">
    <location>
        <begin position="230"/>
        <end position="261"/>
    </location>
</feature>
<feature type="transmembrane region" description="Helical" evidence="1">
    <location>
        <begin position="381"/>
        <end position="399"/>
    </location>
</feature>
<accession>A0A8J7LGV7</accession>
<sequence length="648" mass="71347">MAKLITSKDSVSRRFMHWLLAENPQEKKGPYRKEETHRKHAWWQVMCLTGVDYFSTLGYQPGIAAIAAGALSPVATLVLVLLTLFGALPIYRRVAAKSPHGEGSIAMLEHLLAWWQGKLFVLCLLGFVATDFIITITLSAADATAHIIENPLAPNFLDHQEIAITLVLIALLGVVFLRGFKEAIGIAVFLVGIYLLLNLVVVGVGLYEILNHPSAIANWKTALYAQHSNPLLMIGAAILVFPKLALGLSGFETGVTVMPLVKGSSNDTPDRPKGRIRNTRKLLTTAAVIMSFFLLTSSFITTLLIPAAEFTVGGKANGRALAYLAHLYLGNTFGTIYDLSTITILWFAGASAMAGLLNIVPRYLPRYGMAPNWTRATRPLVLVYVALAFIVTVIFRANVEAQGGAYATGVLVLMSSAALAVTLSVHRQRSKRNTFVFATITLVFIYTTVVNIIERPEGIKIASFFIGAIVFTSLVSRIWRSTELRTERIEMDEKARQFIAEESQGAIRIIANRMNKGDELEYFLKEKEVREDNHIPPSDSVIFLEIMVSDASEFADVIKVRGVEVNNYRILRAESAAVPNAIAALLLHIRDQTGKIPHAYFGWVEGNPVQYLMRFILFGEGDIAVVTREVLRKAEKDPECRPGIHVGG</sequence>
<feature type="transmembrane region" description="Helical" evidence="1">
    <location>
        <begin position="187"/>
        <end position="210"/>
    </location>
</feature>
<feature type="transmembrane region" description="Helical" evidence="1">
    <location>
        <begin position="459"/>
        <end position="479"/>
    </location>
</feature>